<dbReference type="InterPro" id="IPR040258">
    <property type="entry name" value="Spt16"/>
</dbReference>
<reference evidence="3 4" key="1">
    <citation type="submission" date="2018-10" db="EMBL/GenBank/DDBJ databases">
        <title>A high-quality apple genome assembly.</title>
        <authorList>
            <person name="Hu J."/>
        </authorList>
    </citation>
    <scope>NUCLEOTIDE SEQUENCE [LARGE SCALE GENOMIC DNA]</scope>
    <source>
        <strain evidence="4">cv. HFTH1</strain>
        <tissue evidence="3">Young leaf</tissue>
    </source>
</reference>
<evidence type="ECO:0000256" key="1">
    <source>
        <dbReference type="RuleBase" id="RU367052"/>
    </source>
</evidence>
<dbReference type="PANTHER" id="PTHR13980:SF18">
    <property type="entry name" value="FACT COMPLEX SUBUNIT SPT16"/>
    <property type="match status" value="1"/>
</dbReference>
<organism evidence="3 4">
    <name type="scientific">Malus domestica</name>
    <name type="common">Apple</name>
    <name type="synonym">Pyrus malus</name>
    <dbReference type="NCBI Taxonomy" id="3750"/>
    <lineage>
        <taxon>Eukaryota</taxon>
        <taxon>Viridiplantae</taxon>
        <taxon>Streptophyta</taxon>
        <taxon>Embryophyta</taxon>
        <taxon>Tracheophyta</taxon>
        <taxon>Spermatophyta</taxon>
        <taxon>Magnoliopsida</taxon>
        <taxon>eudicotyledons</taxon>
        <taxon>Gunneridae</taxon>
        <taxon>Pentapetalae</taxon>
        <taxon>rosids</taxon>
        <taxon>fabids</taxon>
        <taxon>Rosales</taxon>
        <taxon>Rosaceae</taxon>
        <taxon>Amygdaloideae</taxon>
        <taxon>Maleae</taxon>
        <taxon>Malus</taxon>
    </lineage>
</organism>
<dbReference type="PANTHER" id="PTHR13980">
    <property type="entry name" value="CDC68 RELATED"/>
    <property type="match status" value="1"/>
</dbReference>
<dbReference type="Pfam" id="PF14826">
    <property type="entry name" value="FACT-Spt16_Nlob"/>
    <property type="match status" value="1"/>
</dbReference>
<dbReference type="InterPro" id="IPR029149">
    <property type="entry name" value="Creatin/AminoP/Spt16_N"/>
</dbReference>
<keyword evidence="1" id="KW-0805">Transcription regulation</keyword>
<dbReference type="GO" id="GO:0006281">
    <property type="term" value="P:DNA repair"/>
    <property type="evidence" value="ECO:0007669"/>
    <property type="project" value="UniProtKB-UniRule"/>
</dbReference>
<keyword evidence="1" id="KW-0227">DNA damage</keyword>
<sequence length="99" mass="11111">MDSMLELLSPAEHRMDIGLGKKHRYDSWGSSDVLAVTTPNSSEDLQYLKSSALNIWLAGYEFPETIMVVMKKQIHFSCSQASLLEVLKKPAKKAVALWV</sequence>
<proteinExistence type="inferred from homology"/>
<keyword evidence="4" id="KW-1185">Reference proteome</keyword>
<keyword evidence="1" id="KW-0804">Transcription</keyword>
<dbReference type="Gene3D" id="3.40.350.10">
    <property type="entry name" value="Creatinase/prolidase N-terminal domain"/>
    <property type="match status" value="1"/>
</dbReference>
<dbReference type="GO" id="GO:0031491">
    <property type="term" value="F:nucleosome binding"/>
    <property type="evidence" value="ECO:0007669"/>
    <property type="project" value="TreeGrafter"/>
</dbReference>
<dbReference type="AlphaFoldDB" id="A0A498IJ05"/>
<comment type="function">
    <text evidence="1">Component of the FACT complex, a general chromatin factor that acts to reorganize nucleosomes. The FACT complex is involved in multiple processes that require DNA as a template such as mRNA elongation, DNA replication and DNA repair. During transcription elongation the FACT complex acts as a histone chaperone that both destabilizes and restores nucleosomal structure. It facilitates the passage of RNA polymerase II and transcription by promoting the dissociation of one histone H2A-H2B dimer from the nucleosome, then subsequently promotes the reestablishment of the nucleosome following the passage of RNA polymerase II.</text>
</comment>
<dbReference type="InterPro" id="IPR029148">
    <property type="entry name" value="FACT-SPT16_Nlobe"/>
</dbReference>
<keyword evidence="1" id="KW-0539">Nucleus</keyword>
<dbReference type="STRING" id="3750.A0A498IJ05"/>
<protein>
    <recommendedName>
        <fullName evidence="1">FACT complex subunit</fullName>
    </recommendedName>
</protein>
<dbReference type="GO" id="GO:0006368">
    <property type="term" value="P:transcription elongation by RNA polymerase II"/>
    <property type="evidence" value="ECO:0007669"/>
    <property type="project" value="TreeGrafter"/>
</dbReference>
<comment type="caution">
    <text evidence="3">The sequence shown here is derived from an EMBL/GenBank/DDBJ whole genome shotgun (WGS) entry which is preliminary data.</text>
</comment>
<dbReference type="Proteomes" id="UP000290289">
    <property type="component" value="Chromosome 12"/>
</dbReference>
<dbReference type="EMBL" id="RDQH01000338">
    <property type="protein sequence ID" value="RXH82115.1"/>
    <property type="molecule type" value="Genomic_DNA"/>
</dbReference>
<comment type="subcellular location">
    <subcellularLocation>
        <location evidence="1">Nucleus</location>
    </subcellularLocation>
    <subcellularLocation>
        <location evidence="1">Chromosome</location>
    </subcellularLocation>
</comment>
<comment type="subunit">
    <text evidence="1">Component of the FACT complex.</text>
</comment>
<dbReference type="SMART" id="SM01285">
    <property type="entry name" value="FACT-Spt16_Nlob"/>
    <property type="match status" value="1"/>
</dbReference>
<keyword evidence="1" id="KW-0235">DNA replication</keyword>
<accession>A0A498IJ05</accession>
<feature type="domain" description="FACT complex subunit SPT16 N-terminal lobe" evidence="2">
    <location>
        <begin position="15"/>
        <end position="99"/>
    </location>
</feature>
<dbReference type="GO" id="GO:0006260">
    <property type="term" value="P:DNA replication"/>
    <property type="evidence" value="ECO:0007669"/>
    <property type="project" value="UniProtKB-KW"/>
</dbReference>
<evidence type="ECO:0000313" key="3">
    <source>
        <dbReference type="EMBL" id="RXH82115.1"/>
    </source>
</evidence>
<gene>
    <name evidence="3" type="ORF">DVH24_036456</name>
</gene>
<evidence type="ECO:0000313" key="4">
    <source>
        <dbReference type="Proteomes" id="UP000290289"/>
    </source>
</evidence>
<keyword evidence="1" id="KW-0234">DNA repair</keyword>
<name>A0A498IJ05_MALDO</name>
<evidence type="ECO:0000259" key="2">
    <source>
        <dbReference type="SMART" id="SM01285"/>
    </source>
</evidence>
<keyword evidence="1" id="KW-0158">Chromosome</keyword>
<dbReference type="GO" id="GO:0035101">
    <property type="term" value="C:FACT complex"/>
    <property type="evidence" value="ECO:0007669"/>
    <property type="project" value="UniProtKB-UniRule"/>
</dbReference>
<comment type="similarity">
    <text evidence="1">Belongs to the peptidase M24 family. SPT16 subfamily.</text>
</comment>